<dbReference type="PANTHER" id="PTHR36920:SF1">
    <property type="entry name" value="OUTER MEMBRANE PROTEIN W"/>
    <property type="match status" value="1"/>
</dbReference>
<accession>A0A1N6Y8X8</accession>
<keyword evidence="1" id="KW-0732">Signal</keyword>
<dbReference type="PANTHER" id="PTHR36920">
    <property type="match status" value="1"/>
</dbReference>
<dbReference type="InterPro" id="IPR005618">
    <property type="entry name" value="OMPW"/>
</dbReference>
<dbReference type="RefSeq" id="WP_076588549.1">
    <property type="nucleotide sequence ID" value="NZ_FTLW01000006.1"/>
</dbReference>
<proteinExistence type="predicted"/>
<dbReference type="GO" id="GO:0019867">
    <property type="term" value="C:outer membrane"/>
    <property type="evidence" value="ECO:0007669"/>
    <property type="project" value="InterPro"/>
</dbReference>
<gene>
    <name evidence="2" type="ORF">SAMN05421546_2423</name>
</gene>
<dbReference type="SUPFAM" id="SSF56925">
    <property type="entry name" value="OMPA-like"/>
    <property type="match status" value="1"/>
</dbReference>
<dbReference type="Proteomes" id="UP000241788">
    <property type="component" value="Unassembled WGS sequence"/>
</dbReference>
<dbReference type="AlphaFoldDB" id="A0A1N6Y8X8"/>
<feature type="chain" id="PRO_5012161810" evidence="1">
    <location>
        <begin position="24"/>
        <end position="219"/>
    </location>
</feature>
<name>A0A1N6Y8X8_9GAMM</name>
<dbReference type="Gene3D" id="2.40.160.20">
    <property type="match status" value="1"/>
</dbReference>
<evidence type="ECO:0000256" key="1">
    <source>
        <dbReference type="SAM" id="SignalP"/>
    </source>
</evidence>
<dbReference type="GO" id="GO:0055085">
    <property type="term" value="P:transmembrane transport"/>
    <property type="evidence" value="ECO:0007669"/>
    <property type="project" value="TreeGrafter"/>
</dbReference>
<dbReference type="Pfam" id="PF03922">
    <property type="entry name" value="OmpW"/>
    <property type="match status" value="1"/>
</dbReference>
<reference evidence="3" key="1">
    <citation type="submission" date="2017-01" db="EMBL/GenBank/DDBJ databases">
        <authorList>
            <person name="Varghese N."/>
            <person name="Submissions S."/>
        </authorList>
    </citation>
    <scope>NUCLEOTIDE SEQUENCE [LARGE SCALE GENOMIC DNA]</scope>
    <source>
        <strain evidence="3">UM1</strain>
    </source>
</reference>
<sequence>MKFHTLSLAIAAAFALSAPTAFAQDADASTTSMETTATSDTGAHKRISVVAGYGILKPKSDAFGDDPKRGLKGGGLPTASVAYHVTDNIAVEAWGALDKSEHKVVGSGIGGQVEAQPYGISGQYHFGQPGQAIRPYVGLGYYQANISEEKDLNGQHFGMSSPKGAMGTVGADFNINDRWFTRAEARYMDGKSDVTRAGQKVGEAQLDPWMVGVGVGARF</sequence>
<dbReference type="EMBL" id="FTLW01000006">
    <property type="protein sequence ID" value="SIR11033.1"/>
    <property type="molecule type" value="Genomic_DNA"/>
</dbReference>
<evidence type="ECO:0000313" key="3">
    <source>
        <dbReference type="Proteomes" id="UP000241788"/>
    </source>
</evidence>
<organism evidence="2 3">
    <name type="scientific">Solilutibacter tolerans</name>
    <dbReference type="NCBI Taxonomy" id="1604334"/>
    <lineage>
        <taxon>Bacteria</taxon>
        <taxon>Pseudomonadati</taxon>
        <taxon>Pseudomonadota</taxon>
        <taxon>Gammaproteobacteria</taxon>
        <taxon>Lysobacterales</taxon>
        <taxon>Lysobacteraceae</taxon>
        <taxon>Solilutibacter</taxon>
    </lineage>
</organism>
<feature type="signal peptide" evidence="1">
    <location>
        <begin position="1"/>
        <end position="23"/>
    </location>
</feature>
<dbReference type="OrthoDB" id="9807574at2"/>
<keyword evidence="3" id="KW-1185">Reference proteome</keyword>
<dbReference type="InterPro" id="IPR011250">
    <property type="entry name" value="OMP/PagP_B-barrel"/>
</dbReference>
<dbReference type="STRING" id="1604334.SAMN05421546_2423"/>
<evidence type="ECO:0000313" key="2">
    <source>
        <dbReference type="EMBL" id="SIR11033.1"/>
    </source>
</evidence>
<protein>
    <submittedName>
        <fullName evidence="2">Outer membrane protein</fullName>
    </submittedName>
</protein>